<evidence type="ECO:0000259" key="7">
    <source>
        <dbReference type="PROSITE" id="PS50045"/>
    </source>
</evidence>
<dbReference type="Pfam" id="PF02954">
    <property type="entry name" value="HTH_8"/>
    <property type="match status" value="1"/>
</dbReference>
<dbReference type="InterPro" id="IPR025662">
    <property type="entry name" value="Sigma_54_int_dom_ATP-bd_1"/>
</dbReference>
<evidence type="ECO:0000256" key="5">
    <source>
        <dbReference type="ARBA" id="ARBA00023163"/>
    </source>
</evidence>
<dbReference type="PROSITE" id="PS00676">
    <property type="entry name" value="SIGMA54_INTERACT_2"/>
    <property type="match status" value="1"/>
</dbReference>
<dbReference type="InterPro" id="IPR002078">
    <property type="entry name" value="Sigma_54_int"/>
</dbReference>
<keyword evidence="6" id="KW-1133">Transmembrane helix</keyword>
<keyword evidence="6" id="KW-0812">Transmembrane</keyword>
<dbReference type="AlphaFoldDB" id="A0A4Q1HQG4"/>
<dbReference type="PROSITE" id="PS00675">
    <property type="entry name" value="SIGMA54_INTERACT_1"/>
    <property type="match status" value="1"/>
</dbReference>
<dbReference type="Gene3D" id="3.40.50.300">
    <property type="entry name" value="P-loop containing nucleotide triphosphate hydrolases"/>
    <property type="match status" value="1"/>
</dbReference>
<feature type="domain" description="Sigma-54 factor interaction" evidence="7">
    <location>
        <begin position="12"/>
        <end position="242"/>
    </location>
</feature>
<dbReference type="PRINTS" id="PR01590">
    <property type="entry name" value="HTHFIS"/>
</dbReference>
<sequence length="359" mass="38216">MTAIAAPLAETIVGDHPSIVALRDLVLRVARSRASTVLIYGETGTGKGVVARALHDHSARAGKDFTEINCAAIPGNLLESELFGHERGAFTGAVARKTGLLETANGGSVFLDEVRELEPMMQAKILTLLDSRRFRRIGAVREVSTDVRVIAATNKILLGEVHAGKFRDDLYYRLQVVSINLPPLRERGEDVFVLAERFLDRYGRMHASGFRRLAPDVENVFRRYAWPGNVRELGNLLERICILENGDTVGMEHLPARIVRDAMPDAEAASAGMAASVAEAGPAAMPGTIAAQAAPATPFDAAHGDYAARTAAFQAGMIAAALAATAGNLGSAAALLGLSRHALRHQMARLGMGKTATPP</sequence>
<evidence type="ECO:0000256" key="6">
    <source>
        <dbReference type="SAM" id="Phobius"/>
    </source>
</evidence>
<dbReference type="OrthoDB" id="9761705at2"/>
<evidence type="ECO:0000256" key="4">
    <source>
        <dbReference type="ARBA" id="ARBA00023125"/>
    </source>
</evidence>
<dbReference type="SUPFAM" id="SSF52540">
    <property type="entry name" value="P-loop containing nucleoside triphosphate hydrolases"/>
    <property type="match status" value="1"/>
</dbReference>
<name>A0A4Q1HQG4_9BURK</name>
<dbReference type="PANTHER" id="PTHR32071">
    <property type="entry name" value="TRANSCRIPTIONAL REGULATORY PROTEIN"/>
    <property type="match status" value="1"/>
</dbReference>
<evidence type="ECO:0000313" key="8">
    <source>
        <dbReference type="EMBL" id="RXN92285.1"/>
    </source>
</evidence>
<comment type="caution">
    <text evidence="8">The sequence shown here is derived from an EMBL/GenBank/DDBJ whole genome shotgun (WGS) entry which is preliminary data.</text>
</comment>
<dbReference type="FunFam" id="3.40.50.300:FF:000006">
    <property type="entry name" value="DNA-binding transcriptional regulator NtrC"/>
    <property type="match status" value="1"/>
</dbReference>
<keyword evidence="1" id="KW-0547">Nucleotide-binding</keyword>
<dbReference type="Gene3D" id="1.10.10.60">
    <property type="entry name" value="Homeodomain-like"/>
    <property type="match status" value="1"/>
</dbReference>
<dbReference type="InterPro" id="IPR009057">
    <property type="entry name" value="Homeodomain-like_sf"/>
</dbReference>
<evidence type="ECO:0000256" key="3">
    <source>
        <dbReference type="ARBA" id="ARBA00023015"/>
    </source>
</evidence>
<dbReference type="InterPro" id="IPR002197">
    <property type="entry name" value="HTH_Fis"/>
</dbReference>
<keyword evidence="6" id="KW-0472">Membrane</keyword>
<dbReference type="RefSeq" id="WP_129148249.1">
    <property type="nucleotide sequence ID" value="NZ_JBHSDO010000016.1"/>
</dbReference>
<gene>
    <name evidence="8" type="ORF">C7R54_00525</name>
</gene>
<dbReference type="InterPro" id="IPR058031">
    <property type="entry name" value="AAA_lid_NorR"/>
</dbReference>
<dbReference type="InterPro" id="IPR027417">
    <property type="entry name" value="P-loop_NTPase"/>
</dbReference>
<dbReference type="InterPro" id="IPR025943">
    <property type="entry name" value="Sigma_54_int_dom_ATP-bd_2"/>
</dbReference>
<organism evidence="8 9">
    <name type="scientific">Achromobacter aloeverae</name>
    <dbReference type="NCBI Taxonomy" id="1750518"/>
    <lineage>
        <taxon>Bacteria</taxon>
        <taxon>Pseudomonadati</taxon>
        <taxon>Pseudomonadota</taxon>
        <taxon>Betaproteobacteria</taxon>
        <taxon>Burkholderiales</taxon>
        <taxon>Alcaligenaceae</taxon>
        <taxon>Achromobacter</taxon>
    </lineage>
</organism>
<protein>
    <submittedName>
        <fullName evidence="8">Fis family transcriptional regulator</fullName>
    </submittedName>
</protein>
<keyword evidence="2" id="KW-0067">ATP-binding</keyword>
<keyword evidence="9" id="KW-1185">Reference proteome</keyword>
<keyword evidence="3" id="KW-0805">Transcription regulation</keyword>
<feature type="transmembrane region" description="Helical" evidence="6">
    <location>
        <begin position="317"/>
        <end position="338"/>
    </location>
</feature>
<dbReference type="Gene3D" id="1.10.8.60">
    <property type="match status" value="1"/>
</dbReference>
<evidence type="ECO:0000256" key="2">
    <source>
        <dbReference type="ARBA" id="ARBA00022840"/>
    </source>
</evidence>
<dbReference type="EMBL" id="PYAL01000001">
    <property type="protein sequence ID" value="RXN92285.1"/>
    <property type="molecule type" value="Genomic_DNA"/>
</dbReference>
<evidence type="ECO:0000256" key="1">
    <source>
        <dbReference type="ARBA" id="ARBA00022741"/>
    </source>
</evidence>
<keyword evidence="4" id="KW-0238">DNA-binding</keyword>
<proteinExistence type="predicted"/>
<dbReference type="InterPro" id="IPR003593">
    <property type="entry name" value="AAA+_ATPase"/>
</dbReference>
<dbReference type="PROSITE" id="PS50045">
    <property type="entry name" value="SIGMA54_INTERACT_4"/>
    <property type="match status" value="1"/>
</dbReference>
<dbReference type="PANTHER" id="PTHR32071:SF113">
    <property type="entry name" value="ALGINATE BIOSYNTHESIS TRANSCRIPTIONAL REGULATORY PROTEIN ALGB"/>
    <property type="match status" value="1"/>
</dbReference>
<dbReference type="GO" id="GO:0006355">
    <property type="term" value="P:regulation of DNA-templated transcription"/>
    <property type="evidence" value="ECO:0007669"/>
    <property type="project" value="InterPro"/>
</dbReference>
<accession>A0A4Q1HQG4</accession>
<dbReference type="SMART" id="SM00382">
    <property type="entry name" value="AAA"/>
    <property type="match status" value="1"/>
</dbReference>
<dbReference type="Pfam" id="PF00158">
    <property type="entry name" value="Sigma54_activat"/>
    <property type="match status" value="1"/>
</dbReference>
<dbReference type="PROSITE" id="PS00688">
    <property type="entry name" value="SIGMA54_INTERACT_3"/>
    <property type="match status" value="1"/>
</dbReference>
<dbReference type="GO" id="GO:0043565">
    <property type="term" value="F:sequence-specific DNA binding"/>
    <property type="evidence" value="ECO:0007669"/>
    <property type="project" value="InterPro"/>
</dbReference>
<dbReference type="CDD" id="cd00009">
    <property type="entry name" value="AAA"/>
    <property type="match status" value="1"/>
</dbReference>
<keyword evidence="5" id="KW-0804">Transcription</keyword>
<dbReference type="Pfam" id="PF25601">
    <property type="entry name" value="AAA_lid_14"/>
    <property type="match status" value="1"/>
</dbReference>
<dbReference type="GO" id="GO:0005524">
    <property type="term" value="F:ATP binding"/>
    <property type="evidence" value="ECO:0007669"/>
    <property type="project" value="UniProtKB-KW"/>
</dbReference>
<evidence type="ECO:0000313" key="9">
    <source>
        <dbReference type="Proteomes" id="UP000290849"/>
    </source>
</evidence>
<reference evidence="8 9" key="1">
    <citation type="journal article" date="2017" name="Int. J. Syst. Evol. Microbiol.">
        <title>Achromobacter aloeverae sp. nov., isolated from the root of Aloe vera (L.) Burm.f.</title>
        <authorList>
            <person name="Kuncharoen N."/>
            <person name="Muramatsu Y."/>
            <person name="Shibata C."/>
            <person name="Kamakura Y."/>
            <person name="Nakagawa Y."/>
            <person name="Tanasupawat S."/>
        </authorList>
    </citation>
    <scope>NUCLEOTIDE SEQUENCE [LARGE SCALE GENOMIC DNA]</scope>
    <source>
        <strain evidence="8 9">AVA-1</strain>
    </source>
</reference>
<dbReference type="SUPFAM" id="SSF46689">
    <property type="entry name" value="Homeodomain-like"/>
    <property type="match status" value="1"/>
</dbReference>
<dbReference type="Proteomes" id="UP000290849">
    <property type="component" value="Unassembled WGS sequence"/>
</dbReference>
<dbReference type="InterPro" id="IPR025944">
    <property type="entry name" value="Sigma_54_int_dom_CS"/>
</dbReference>